<keyword evidence="12" id="KW-0175">Coiled coil</keyword>
<gene>
    <name evidence="15" type="ORF">CAUJ_LOCUS1177</name>
</gene>
<evidence type="ECO:0000256" key="2">
    <source>
        <dbReference type="ARBA" id="ARBA00004395"/>
    </source>
</evidence>
<dbReference type="GO" id="GO:0017119">
    <property type="term" value="C:Golgi transport complex"/>
    <property type="evidence" value="ECO:0007669"/>
    <property type="project" value="UniProtKB-UniRule"/>
</dbReference>
<dbReference type="PANTHER" id="PTHR21506">
    <property type="entry name" value="COMPONENT OF OLIGOMERIC GOLGI COMPLEX 6"/>
    <property type="match status" value="1"/>
</dbReference>
<evidence type="ECO:0000259" key="13">
    <source>
        <dbReference type="Pfam" id="PF06419"/>
    </source>
</evidence>
<evidence type="ECO:0000256" key="3">
    <source>
        <dbReference type="ARBA" id="ARBA00011023"/>
    </source>
</evidence>
<feature type="domain" description="Conserved Oligomeric Golgi complex subunit 6 C-terminal" evidence="14">
    <location>
        <begin position="173"/>
        <end position="606"/>
    </location>
</feature>
<dbReference type="SUPFAM" id="SSF63515">
    <property type="entry name" value="Outer surface protein C (OspC)"/>
    <property type="match status" value="1"/>
</dbReference>
<accession>A0A8S1GR76</accession>
<evidence type="ECO:0000256" key="12">
    <source>
        <dbReference type="SAM" id="Coils"/>
    </source>
</evidence>
<comment type="function">
    <text evidence="1 11">Required for normal Golgi function.</text>
</comment>
<evidence type="ECO:0000256" key="8">
    <source>
        <dbReference type="ARBA" id="ARBA00023034"/>
    </source>
</evidence>
<evidence type="ECO:0000256" key="7">
    <source>
        <dbReference type="ARBA" id="ARBA00022927"/>
    </source>
</evidence>
<keyword evidence="9 11" id="KW-0472">Membrane</keyword>
<evidence type="ECO:0000259" key="14">
    <source>
        <dbReference type="Pfam" id="PF20653"/>
    </source>
</evidence>
<comment type="caution">
    <text evidence="15">The sequence shown here is derived from an EMBL/GenBank/DDBJ whole genome shotgun (WGS) entry which is preliminary data.</text>
</comment>
<evidence type="ECO:0000313" key="15">
    <source>
        <dbReference type="EMBL" id="CAD6185258.1"/>
    </source>
</evidence>
<keyword evidence="16" id="KW-1185">Reference proteome</keyword>
<dbReference type="GO" id="GO:0006891">
    <property type="term" value="P:intra-Golgi vesicle-mediated transport"/>
    <property type="evidence" value="ECO:0007669"/>
    <property type="project" value="UniProtKB-UniRule"/>
</dbReference>
<evidence type="ECO:0000256" key="11">
    <source>
        <dbReference type="RuleBase" id="RU365075"/>
    </source>
</evidence>
<evidence type="ECO:0000256" key="9">
    <source>
        <dbReference type="ARBA" id="ARBA00023136"/>
    </source>
</evidence>
<dbReference type="InterPro" id="IPR048369">
    <property type="entry name" value="COG6_C"/>
</dbReference>
<keyword evidence="7 11" id="KW-0653">Protein transport</keyword>
<dbReference type="InterPro" id="IPR010490">
    <property type="entry name" value="COG6"/>
</dbReference>
<proteinExistence type="inferred from homology"/>
<evidence type="ECO:0000256" key="10">
    <source>
        <dbReference type="ARBA" id="ARBA00031348"/>
    </source>
</evidence>
<dbReference type="Proteomes" id="UP000835052">
    <property type="component" value="Unassembled WGS sequence"/>
</dbReference>
<evidence type="ECO:0000256" key="4">
    <source>
        <dbReference type="ARBA" id="ARBA00011166"/>
    </source>
</evidence>
<dbReference type="EMBL" id="CAJGYM010000002">
    <property type="protein sequence ID" value="CAD6185258.1"/>
    <property type="molecule type" value="Genomic_DNA"/>
</dbReference>
<reference evidence="15" key="1">
    <citation type="submission" date="2020-10" db="EMBL/GenBank/DDBJ databases">
        <authorList>
            <person name="Kikuchi T."/>
        </authorList>
    </citation>
    <scope>NUCLEOTIDE SEQUENCE</scope>
    <source>
        <strain evidence="15">NKZ352</strain>
    </source>
</reference>
<evidence type="ECO:0000256" key="1">
    <source>
        <dbReference type="ARBA" id="ARBA00003627"/>
    </source>
</evidence>
<sequence length="621" mass="70277">MKMTRFGSKTLDKDFMGVVEYVAPLVNDIELDNYAERKLTRKLEKKQIDLRKEYVTDLEKVNKLVQSVDEIVQNMNKTFVNLTDRIEHVKETNTNLLQETRRLQVLKKKVEAKKKAVESFLDKFSLSDAEIDALDCDQKDNRLSPQFFLALQHAKEIHNDSKELITTTGNHLAAIEVMDAMEKRMKAAYTTIFSKITREFRLLNSDFIVAKCVIVRSLCCLQDFPYMLQLTLDEYATIRGNEVLRQYIEALTKGPHGSGKPIELMSHDKMRYVGDMLAFMLEVTGNEMDLLEQLLSECDKKVLASNSAQVLNNSTKSFCAPFKVRVEQSLSTESECVLLFRISNLFSFYAQKFRPVIGEGSELEKTLVDLHSLSMTMFYAGLNTSVQKILSKMSAPDYDLLPVQAVHHCLMLLKEVLDTHDGGMGSRPDAKEDFQKIFEFVLDPLTREVQLTATQLHSPLDVAVYTLNCLSAIQSVVVLYQFADKRLEMIDAMIESNADVLVSEEVAEVLKQTRILNIYQKASAHQKEQGPLSAVPGMDKATVAEVLINFSVYLHNPSTCHLDHASKISSSRIRESVRRRSVTELINVYSCLAAKFSEPNNGYLGDEKFNFSSCGTSHSAS</sequence>
<feature type="domain" description="Conserved oligomeric complex COG6 N-terminal" evidence="13">
    <location>
        <begin position="35"/>
        <end position="135"/>
    </location>
</feature>
<evidence type="ECO:0000256" key="5">
    <source>
        <dbReference type="ARBA" id="ARBA00020973"/>
    </source>
</evidence>
<feature type="coiled-coil region" evidence="12">
    <location>
        <begin position="89"/>
        <end position="123"/>
    </location>
</feature>
<dbReference type="InterPro" id="IPR036437">
    <property type="entry name" value="OspC-like_sf"/>
</dbReference>
<comment type="similarity">
    <text evidence="3 11">Belongs to the COG6 family.</text>
</comment>
<protein>
    <recommendedName>
        <fullName evidence="5 11">Conserved oligomeric Golgi complex subunit 6</fullName>
        <shortName evidence="11">COG complex subunit 6</shortName>
    </recommendedName>
    <alternativeName>
        <fullName evidence="10 11">Component of oligomeric Golgi complex 6</fullName>
    </alternativeName>
</protein>
<dbReference type="SMART" id="SM01087">
    <property type="entry name" value="COG6"/>
    <property type="match status" value="1"/>
</dbReference>
<dbReference type="PANTHER" id="PTHR21506:SF0">
    <property type="entry name" value="CONSERVED OLIGOMERIC GOLGI COMPLEX SUBUNIT 6"/>
    <property type="match status" value="1"/>
</dbReference>
<dbReference type="Pfam" id="PF06419">
    <property type="entry name" value="COG6_N"/>
    <property type="match status" value="1"/>
</dbReference>
<dbReference type="GO" id="GO:0015031">
    <property type="term" value="P:protein transport"/>
    <property type="evidence" value="ECO:0007669"/>
    <property type="project" value="UniProtKB-KW"/>
</dbReference>
<dbReference type="AlphaFoldDB" id="A0A8S1GR76"/>
<comment type="subcellular location">
    <subcellularLocation>
        <location evidence="2 11">Golgi apparatus membrane</location>
        <topology evidence="2 11">Peripheral membrane protein</topology>
    </subcellularLocation>
</comment>
<comment type="subunit">
    <text evidence="4">Component of the conserved oligomeric Golgi complex which is composed of eight different subunits and is required for normal Golgi morphology and localization.</text>
</comment>
<evidence type="ECO:0000313" key="16">
    <source>
        <dbReference type="Proteomes" id="UP000835052"/>
    </source>
</evidence>
<dbReference type="Pfam" id="PF20653">
    <property type="entry name" value="COG6_C"/>
    <property type="match status" value="1"/>
</dbReference>
<evidence type="ECO:0000256" key="6">
    <source>
        <dbReference type="ARBA" id="ARBA00022448"/>
    </source>
</evidence>
<keyword evidence="6 11" id="KW-0813">Transport</keyword>
<name>A0A8S1GR76_9PELO</name>
<dbReference type="InterPro" id="IPR048368">
    <property type="entry name" value="COG6_N"/>
</dbReference>
<keyword evidence="8 11" id="KW-0333">Golgi apparatus</keyword>
<dbReference type="GO" id="GO:0000139">
    <property type="term" value="C:Golgi membrane"/>
    <property type="evidence" value="ECO:0007669"/>
    <property type="project" value="UniProtKB-SubCell"/>
</dbReference>
<dbReference type="OrthoDB" id="272987at2759"/>
<organism evidence="15 16">
    <name type="scientific">Caenorhabditis auriculariae</name>
    <dbReference type="NCBI Taxonomy" id="2777116"/>
    <lineage>
        <taxon>Eukaryota</taxon>
        <taxon>Metazoa</taxon>
        <taxon>Ecdysozoa</taxon>
        <taxon>Nematoda</taxon>
        <taxon>Chromadorea</taxon>
        <taxon>Rhabditida</taxon>
        <taxon>Rhabditina</taxon>
        <taxon>Rhabditomorpha</taxon>
        <taxon>Rhabditoidea</taxon>
        <taxon>Rhabditidae</taxon>
        <taxon>Peloderinae</taxon>
        <taxon>Caenorhabditis</taxon>
    </lineage>
</organism>